<evidence type="ECO:0000256" key="2">
    <source>
        <dbReference type="ARBA" id="ARBA00022801"/>
    </source>
</evidence>
<dbReference type="Gene3D" id="3.40.720.10">
    <property type="entry name" value="Alkaline Phosphatase, subunit A"/>
    <property type="match status" value="1"/>
</dbReference>
<evidence type="ECO:0000256" key="1">
    <source>
        <dbReference type="ARBA" id="ARBA00008779"/>
    </source>
</evidence>
<evidence type="ECO:0000313" key="5">
    <source>
        <dbReference type="Proteomes" id="UP001500936"/>
    </source>
</evidence>
<feature type="domain" description="Sulfatase N-terminal" evidence="3">
    <location>
        <begin position="35"/>
        <end position="356"/>
    </location>
</feature>
<protein>
    <submittedName>
        <fullName evidence="4">Sulfatase</fullName>
    </submittedName>
</protein>
<dbReference type="InterPro" id="IPR000917">
    <property type="entry name" value="Sulfatase_N"/>
</dbReference>
<dbReference type="CDD" id="cd16026">
    <property type="entry name" value="GALNS_like"/>
    <property type="match status" value="1"/>
</dbReference>
<organism evidence="4 5">
    <name type="scientific">Nibrella viscosa</name>
    <dbReference type="NCBI Taxonomy" id="1084524"/>
    <lineage>
        <taxon>Bacteria</taxon>
        <taxon>Pseudomonadati</taxon>
        <taxon>Bacteroidota</taxon>
        <taxon>Cytophagia</taxon>
        <taxon>Cytophagales</taxon>
        <taxon>Spirosomataceae</taxon>
        <taxon>Nibrella</taxon>
    </lineage>
</organism>
<proteinExistence type="inferred from homology"/>
<dbReference type="Pfam" id="PF00884">
    <property type="entry name" value="Sulfatase"/>
    <property type="match status" value="1"/>
</dbReference>
<dbReference type="InterPro" id="IPR017850">
    <property type="entry name" value="Alkaline_phosphatase_core_sf"/>
</dbReference>
<dbReference type="EMBL" id="BAABHB010000004">
    <property type="protein sequence ID" value="GAA4405886.1"/>
    <property type="molecule type" value="Genomic_DNA"/>
</dbReference>
<comment type="similarity">
    <text evidence="1">Belongs to the sulfatase family.</text>
</comment>
<comment type="caution">
    <text evidence="4">The sequence shown here is derived from an EMBL/GenBank/DDBJ whole genome shotgun (WGS) entry which is preliminary data.</text>
</comment>
<dbReference type="Pfam" id="PF14707">
    <property type="entry name" value="Sulfatase_C"/>
    <property type="match status" value="1"/>
</dbReference>
<dbReference type="PANTHER" id="PTHR42693:SF53">
    <property type="entry name" value="ENDO-4-O-SULFATASE"/>
    <property type="match status" value="1"/>
</dbReference>
<sequence>MKRISFSLLAVAAILAVTALGAFLAVRKPVAKRPPNIVLIFMDDLGYGDLNAYGAYGYNTPNLDRLAMEGMRFTHFYAAQAVCSASRAALMTGCYPNRVGISGALMPWAKTGLHTEETTIAELLKQKKYATGIFGKWHLGHQREFLPLQHGFDEYFGLPYSNDMWPVYYDGTAYNPAQHPNRGQYPVLPLIDGNNKVEEIKTLEDQALLTARYTERAVQFISKNRNQPFFLYLPHSMPHVPIAASKRFRGKSAVGLYGDVMEEIDWSVGEVLNALKKNKLDENTLVIFTSDNGPWLNFGNHAGSSGGLRQGKGSSWEGGQRVPCIVRWPGVVPGGAVCHKMAATIDIYTTLAAITGATLPDNRKIDGVNILPLLTGDLAATPRTHFFYYYNRNDLEAVRKDRWKLMLPHKGRTYMQLPGNDGFPGPTPNDTVLFALYDLRRDPAETYDVKDQHPEIVKQMLELAETARQDLGDALTRREGANVCKAGSVEMSSQ</sequence>
<keyword evidence="5" id="KW-1185">Reference proteome</keyword>
<dbReference type="Gene3D" id="3.30.1120.10">
    <property type="match status" value="1"/>
</dbReference>
<dbReference type="RefSeq" id="WP_345267501.1">
    <property type="nucleotide sequence ID" value="NZ_BAABHB010000004.1"/>
</dbReference>
<dbReference type="InterPro" id="IPR050738">
    <property type="entry name" value="Sulfatase"/>
</dbReference>
<dbReference type="Proteomes" id="UP001500936">
    <property type="component" value="Unassembled WGS sequence"/>
</dbReference>
<accession>A0ABP8KGU5</accession>
<dbReference type="SUPFAM" id="SSF53649">
    <property type="entry name" value="Alkaline phosphatase-like"/>
    <property type="match status" value="1"/>
</dbReference>
<evidence type="ECO:0000259" key="3">
    <source>
        <dbReference type="Pfam" id="PF00884"/>
    </source>
</evidence>
<keyword evidence="2" id="KW-0378">Hydrolase</keyword>
<name>A0ABP8KGU5_9BACT</name>
<dbReference type="PANTHER" id="PTHR42693">
    <property type="entry name" value="ARYLSULFATASE FAMILY MEMBER"/>
    <property type="match status" value="1"/>
</dbReference>
<gene>
    <name evidence="4" type="ORF">GCM10023187_24760</name>
</gene>
<evidence type="ECO:0000313" key="4">
    <source>
        <dbReference type="EMBL" id="GAA4405886.1"/>
    </source>
</evidence>
<reference evidence="5" key="1">
    <citation type="journal article" date="2019" name="Int. J. Syst. Evol. Microbiol.">
        <title>The Global Catalogue of Microorganisms (GCM) 10K type strain sequencing project: providing services to taxonomists for standard genome sequencing and annotation.</title>
        <authorList>
            <consortium name="The Broad Institute Genomics Platform"/>
            <consortium name="The Broad Institute Genome Sequencing Center for Infectious Disease"/>
            <person name="Wu L."/>
            <person name="Ma J."/>
        </authorList>
    </citation>
    <scope>NUCLEOTIDE SEQUENCE [LARGE SCALE GENOMIC DNA]</scope>
    <source>
        <strain evidence="5">JCM 17925</strain>
    </source>
</reference>